<dbReference type="Pfam" id="PF24351">
    <property type="entry name" value="DUF7511"/>
    <property type="match status" value="1"/>
</dbReference>
<organism evidence="3 4">
    <name type="scientific">Halogeometricum borinquense</name>
    <dbReference type="NCBI Taxonomy" id="60847"/>
    <lineage>
        <taxon>Archaea</taxon>
        <taxon>Methanobacteriati</taxon>
        <taxon>Methanobacteriota</taxon>
        <taxon>Stenosarchaea group</taxon>
        <taxon>Halobacteria</taxon>
        <taxon>Halobacteriales</taxon>
        <taxon>Haloferacaceae</taxon>
        <taxon>Halogeometricum</taxon>
    </lineage>
</organism>
<dbReference type="AlphaFoldDB" id="A0A482TG19"/>
<evidence type="ECO:0000259" key="2">
    <source>
        <dbReference type="Pfam" id="PF24351"/>
    </source>
</evidence>
<dbReference type="EMBL" id="RZHH01000002">
    <property type="protein sequence ID" value="RYJ15356.1"/>
    <property type="molecule type" value="Genomic_DNA"/>
</dbReference>
<evidence type="ECO:0000313" key="3">
    <source>
        <dbReference type="EMBL" id="RYJ15356.1"/>
    </source>
</evidence>
<dbReference type="InterPro" id="IPR055933">
    <property type="entry name" value="DUF7511"/>
</dbReference>
<reference evidence="3 4" key="1">
    <citation type="submission" date="2018-12" db="EMBL/GenBank/DDBJ databases">
        <title>Genome analysis provides insights into bioremediation potentialities of Halogeometricum borinquense strain N11.</title>
        <authorList>
            <person name="Najjari A."/>
            <person name="Youssef N."/>
            <person name="Fhoula I."/>
            <person name="Ben Dhia O."/>
            <person name="Mahjoubi M."/>
            <person name="Ouzari H.I."/>
            <person name="Cherif A."/>
        </authorList>
    </citation>
    <scope>NUCLEOTIDE SEQUENCE [LARGE SCALE GENOMIC DNA]</scope>
    <source>
        <strain evidence="3 4">N11</strain>
    </source>
</reference>
<gene>
    <name evidence="3" type="ORF">ELS19_06125</name>
</gene>
<feature type="domain" description="DUF7511" evidence="2">
    <location>
        <begin position="34"/>
        <end position="80"/>
    </location>
</feature>
<evidence type="ECO:0000313" key="4">
    <source>
        <dbReference type="Proteomes" id="UP000294028"/>
    </source>
</evidence>
<protein>
    <recommendedName>
        <fullName evidence="2">DUF7511 domain-containing protein</fullName>
    </recommendedName>
</protein>
<sequence length="80" mass="9077">MSDSPATPQGSPEPWSTTDAETSQFREIDGRDYELHSVVVQYDGSPDRCTVYPRRSHCLDRMSAWLSADHDAFVGLKEMR</sequence>
<name>A0A482TG19_9EURY</name>
<dbReference type="Proteomes" id="UP000294028">
    <property type="component" value="Unassembled WGS sequence"/>
</dbReference>
<proteinExistence type="predicted"/>
<accession>A0A482TG19</accession>
<comment type="caution">
    <text evidence="3">The sequence shown here is derived from an EMBL/GenBank/DDBJ whole genome shotgun (WGS) entry which is preliminary data.</text>
</comment>
<feature type="region of interest" description="Disordered" evidence="1">
    <location>
        <begin position="1"/>
        <end position="22"/>
    </location>
</feature>
<evidence type="ECO:0000256" key="1">
    <source>
        <dbReference type="SAM" id="MobiDB-lite"/>
    </source>
</evidence>